<evidence type="ECO:0000313" key="2">
    <source>
        <dbReference type="Proteomes" id="UP000465112"/>
    </source>
</evidence>
<dbReference type="AlphaFoldDB" id="A0A6A5EWS1"/>
<organism evidence="1 2">
    <name type="scientific">Perca fluviatilis</name>
    <name type="common">European perch</name>
    <dbReference type="NCBI Taxonomy" id="8168"/>
    <lineage>
        <taxon>Eukaryota</taxon>
        <taxon>Metazoa</taxon>
        <taxon>Chordata</taxon>
        <taxon>Craniata</taxon>
        <taxon>Vertebrata</taxon>
        <taxon>Euteleostomi</taxon>
        <taxon>Actinopterygii</taxon>
        <taxon>Neopterygii</taxon>
        <taxon>Teleostei</taxon>
        <taxon>Neoteleostei</taxon>
        <taxon>Acanthomorphata</taxon>
        <taxon>Eupercaria</taxon>
        <taxon>Perciformes</taxon>
        <taxon>Percoidei</taxon>
        <taxon>Percidae</taxon>
        <taxon>Percinae</taxon>
        <taxon>Perca</taxon>
    </lineage>
</organism>
<gene>
    <name evidence="1" type="ORF">PFLUV_G00106190</name>
</gene>
<dbReference type="EMBL" id="VHII01000009">
    <property type="protein sequence ID" value="KAF1385290.1"/>
    <property type="molecule type" value="Genomic_DNA"/>
</dbReference>
<sequence>MLTHSHTPSEASVLERAETDQSFMLKQQRCVYLCSPLVFTSPLCCCCCSATSKVCLGAWLAPLGASLAKQPDCGHSALGLRSHKLLAVDGGFLPTHSSASFAWRFGCVCWSSACSWKISGCVQALWCRETSQAEERRTYDGFLV</sequence>
<evidence type="ECO:0000313" key="1">
    <source>
        <dbReference type="EMBL" id="KAF1385290.1"/>
    </source>
</evidence>
<protein>
    <submittedName>
        <fullName evidence="1">Uncharacterized protein</fullName>
    </submittedName>
</protein>
<accession>A0A6A5EWS1</accession>
<proteinExistence type="predicted"/>
<reference evidence="1 2" key="1">
    <citation type="submission" date="2019-06" db="EMBL/GenBank/DDBJ databases">
        <title>A chromosome-scale genome assembly of the European perch, Perca fluviatilis.</title>
        <authorList>
            <person name="Roques C."/>
            <person name="Zahm M."/>
            <person name="Cabau C."/>
            <person name="Klopp C."/>
            <person name="Bouchez O."/>
            <person name="Donnadieu C."/>
            <person name="Kuhl H."/>
            <person name="Gislard M."/>
            <person name="Guendouz S."/>
            <person name="Journot L."/>
            <person name="Haffray P."/>
            <person name="Bestin A."/>
            <person name="Morvezen R."/>
            <person name="Feron R."/>
            <person name="Wen M."/>
            <person name="Jouanno E."/>
            <person name="Herpin A."/>
            <person name="Schartl M."/>
            <person name="Postlethwait J."/>
            <person name="Schaerlinger B."/>
            <person name="Chardard D."/>
            <person name="Lecocq T."/>
            <person name="Poncet C."/>
            <person name="Jaffrelo L."/>
            <person name="Lampietro C."/>
            <person name="Guiguen Y."/>
        </authorList>
    </citation>
    <scope>NUCLEOTIDE SEQUENCE [LARGE SCALE GENOMIC DNA]</scope>
    <source>
        <tissue evidence="1">Blood</tissue>
    </source>
</reference>
<comment type="caution">
    <text evidence="1">The sequence shown here is derived from an EMBL/GenBank/DDBJ whole genome shotgun (WGS) entry which is preliminary data.</text>
</comment>
<keyword evidence="2" id="KW-1185">Reference proteome</keyword>
<dbReference type="Proteomes" id="UP000465112">
    <property type="component" value="Chromosome 9"/>
</dbReference>
<name>A0A6A5EWS1_PERFL</name>